<dbReference type="EMBL" id="JBFTWV010000020">
    <property type="protein sequence ID" value="KAL2797210.1"/>
    <property type="molecule type" value="Genomic_DNA"/>
</dbReference>
<dbReference type="InterPro" id="IPR036770">
    <property type="entry name" value="Ankyrin_rpt-contain_sf"/>
</dbReference>
<dbReference type="Pfam" id="PF12796">
    <property type="entry name" value="Ank_2"/>
    <property type="match status" value="3"/>
</dbReference>
<proteinExistence type="inferred from homology"/>
<comment type="similarity">
    <text evidence="1">Belongs to the ankyrin SOCS box (ASB) family.</text>
</comment>
<feature type="repeat" description="ANK" evidence="4">
    <location>
        <begin position="94"/>
        <end position="126"/>
    </location>
</feature>
<dbReference type="PROSITE" id="PS50088">
    <property type="entry name" value="ANK_REPEAT"/>
    <property type="match status" value="6"/>
</dbReference>
<feature type="repeat" description="ANK" evidence="4">
    <location>
        <begin position="196"/>
        <end position="221"/>
    </location>
</feature>
<sequence>MPGNPQRRQSLATIPPELQLAIIEYLDAQGKAALLDSDLLSPNLIICANKLDEYDWYGHTLLHAAAQRNYTKAAKLLIAAGASPSSESEADWDGGATPLVLASKNGHLPILHILLDHGAKPEECSHSDVSCLHHACEEGHTHIVEALLDHDADANSLAFDIASPFHVAVAGRHADVVRILLANGAKVNALRRRVSGGITALQTAAANVDVECVQLLLDAGAIATYEPAPEDPGWFIRPPSLHDICAGPHYTAAWTWIEHGSRTSPAPALVWKEGEKEAYAEILRLLCEAGGDVSAELAGHEGTTPLHLAVVVRNCEAVKVLLSEGVNVSARNSKGQSAISFARLLGYEDVAEPLERALVARPEKRRMPIVGPKPTVEVVEIPARDCEVLS</sequence>
<dbReference type="PRINTS" id="PR01415">
    <property type="entry name" value="ANKYRIN"/>
</dbReference>
<dbReference type="Proteomes" id="UP001610563">
    <property type="component" value="Unassembled WGS sequence"/>
</dbReference>
<accession>A0ABR4GDU2</accession>
<dbReference type="PANTHER" id="PTHR24136:SF15">
    <property type="entry name" value="ANK_REP_REGION DOMAIN-CONTAINING PROTEIN"/>
    <property type="match status" value="1"/>
</dbReference>
<feature type="repeat" description="ANK" evidence="4">
    <location>
        <begin position="127"/>
        <end position="159"/>
    </location>
</feature>
<evidence type="ECO:0000256" key="1">
    <source>
        <dbReference type="ARBA" id="ARBA00005949"/>
    </source>
</evidence>
<feature type="repeat" description="ANK" evidence="4">
    <location>
        <begin position="301"/>
        <end position="333"/>
    </location>
</feature>
<keyword evidence="6" id="KW-1185">Reference proteome</keyword>
<evidence type="ECO:0000256" key="4">
    <source>
        <dbReference type="PROSITE-ProRule" id="PRU00023"/>
    </source>
</evidence>
<dbReference type="PANTHER" id="PTHR24136">
    <property type="entry name" value="SOWAH (DROSOPHILA) HOMOLOG"/>
    <property type="match status" value="1"/>
</dbReference>
<gene>
    <name evidence="5" type="ORF">BJX66DRAFT_107190</name>
</gene>
<keyword evidence="2" id="KW-0677">Repeat</keyword>
<organism evidence="5 6">
    <name type="scientific">Aspergillus keveii</name>
    <dbReference type="NCBI Taxonomy" id="714993"/>
    <lineage>
        <taxon>Eukaryota</taxon>
        <taxon>Fungi</taxon>
        <taxon>Dikarya</taxon>
        <taxon>Ascomycota</taxon>
        <taxon>Pezizomycotina</taxon>
        <taxon>Eurotiomycetes</taxon>
        <taxon>Eurotiomycetidae</taxon>
        <taxon>Eurotiales</taxon>
        <taxon>Aspergillaceae</taxon>
        <taxon>Aspergillus</taxon>
        <taxon>Aspergillus subgen. Nidulantes</taxon>
    </lineage>
</organism>
<feature type="repeat" description="ANK" evidence="4">
    <location>
        <begin position="160"/>
        <end position="192"/>
    </location>
</feature>
<comment type="caution">
    <text evidence="5">The sequence shown here is derived from an EMBL/GenBank/DDBJ whole genome shotgun (WGS) entry which is preliminary data.</text>
</comment>
<evidence type="ECO:0000256" key="3">
    <source>
        <dbReference type="ARBA" id="ARBA00023043"/>
    </source>
</evidence>
<feature type="repeat" description="ANK" evidence="4">
    <location>
        <begin position="57"/>
        <end position="89"/>
    </location>
</feature>
<evidence type="ECO:0000313" key="5">
    <source>
        <dbReference type="EMBL" id="KAL2797210.1"/>
    </source>
</evidence>
<dbReference type="PROSITE" id="PS50297">
    <property type="entry name" value="ANK_REP_REGION"/>
    <property type="match status" value="6"/>
</dbReference>
<dbReference type="Gene3D" id="1.25.40.20">
    <property type="entry name" value="Ankyrin repeat-containing domain"/>
    <property type="match status" value="2"/>
</dbReference>
<dbReference type="InterPro" id="IPR002110">
    <property type="entry name" value="Ankyrin_rpt"/>
</dbReference>
<evidence type="ECO:0000313" key="6">
    <source>
        <dbReference type="Proteomes" id="UP001610563"/>
    </source>
</evidence>
<dbReference type="SMART" id="SM00248">
    <property type="entry name" value="ANK"/>
    <property type="match status" value="6"/>
</dbReference>
<evidence type="ECO:0000256" key="2">
    <source>
        <dbReference type="ARBA" id="ARBA00022737"/>
    </source>
</evidence>
<reference evidence="5 6" key="1">
    <citation type="submission" date="2024-07" db="EMBL/GenBank/DDBJ databases">
        <title>Section-level genome sequencing and comparative genomics of Aspergillus sections Usti and Cavernicolus.</title>
        <authorList>
            <consortium name="Lawrence Berkeley National Laboratory"/>
            <person name="Nybo J.L."/>
            <person name="Vesth T.C."/>
            <person name="Theobald S."/>
            <person name="Frisvad J.C."/>
            <person name="Larsen T.O."/>
            <person name="Kjaerboelling I."/>
            <person name="Rothschild-Mancinelli K."/>
            <person name="Lyhne E.K."/>
            <person name="Kogle M.E."/>
            <person name="Barry K."/>
            <person name="Clum A."/>
            <person name="Na H."/>
            <person name="Ledsgaard L."/>
            <person name="Lin J."/>
            <person name="Lipzen A."/>
            <person name="Kuo A."/>
            <person name="Riley R."/>
            <person name="Mondo S."/>
            <person name="Labutti K."/>
            <person name="Haridas S."/>
            <person name="Pangalinan J."/>
            <person name="Salamov A.A."/>
            <person name="Simmons B.A."/>
            <person name="Magnuson J.K."/>
            <person name="Chen J."/>
            <person name="Drula E."/>
            <person name="Henrissat B."/>
            <person name="Wiebenga A."/>
            <person name="Lubbers R.J."/>
            <person name="Gomes A.C."/>
            <person name="Makela M.R."/>
            <person name="Stajich J."/>
            <person name="Grigoriev I.V."/>
            <person name="Mortensen U.H."/>
            <person name="De Vries R.P."/>
            <person name="Baker S.E."/>
            <person name="Andersen M.R."/>
        </authorList>
    </citation>
    <scope>NUCLEOTIDE SEQUENCE [LARGE SCALE GENOMIC DNA]</scope>
    <source>
        <strain evidence="5 6">CBS 209.92</strain>
    </source>
</reference>
<keyword evidence="3 4" id="KW-0040">ANK repeat</keyword>
<dbReference type="Pfam" id="PF00023">
    <property type="entry name" value="Ank"/>
    <property type="match status" value="1"/>
</dbReference>
<dbReference type="SUPFAM" id="SSF48403">
    <property type="entry name" value="Ankyrin repeat"/>
    <property type="match status" value="1"/>
</dbReference>
<protein>
    <submittedName>
        <fullName evidence="5">Ankyrin repeat-containing domain protein</fullName>
    </submittedName>
</protein>
<name>A0ABR4GDU2_9EURO</name>
<dbReference type="InterPro" id="IPR051573">
    <property type="entry name" value="Ankyrin-SOCS_box_domain"/>
</dbReference>